<keyword evidence="2 4" id="KW-0663">Pyridoxal phosphate</keyword>
<comment type="caution">
    <text evidence="5">The sequence shown here is derived from an EMBL/GenBank/DDBJ whole genome shotgun (WGS) entry which is preliminary data.</text>
</comment>
<dbReference type="Gene3D" id="3.40.640.10">
    <property type="entry name" value="Type I PLP-dependent aspartate aminotransferase-like (Major domain)"/>
    <property type="match status" value="1"/>
</dbReference>
<dbReference type="InterPro" id="IPR015421">
    <property type="entry name" value="PyrdxlP-dep_Trfase_major"/>
</dbReference>
<dbReference type="Proteomes" id="UP000828390">
    <property type="component" value="Unassembled WGS sequence"/>
</dbReference>
<evidence type="ECO:0000313" key="6">
    <source>
        <dbReference type="Proteomes" id="UP000828390"/>
    </source>
</evidence>
<dbReference type="GO" id="GO:0019752">
    <property type="term" value="P:carboxylic acid metabolic process"/>
    <property type="evidence" value="ECO:0007669"/>
    <property type="project" value="InterPro"/>
</dbReference>
<dbReference type="AlphaFoldDB" id="A0A9D4FQK7"/>
<gene>
    <name evidence="5" type="ORF">DPMN_156356</name>
</gene>
<dbReference type="GO" id="GO:0030170">
    <property type="term" value="F:pyridoxal phosphate binding"/>
    <property type="evidence" value="ECO:0007669"/>
    <property type="project" value="InterPro"/>
</dbReference>
<evidence type="ECO:0000256" key="2">
    <source>
        <dbReference type="ARBA" id="ARBA00022898"/>
    </source>
</evidence>
<dbReference type="InterPro" id="IPR002129">
    <property type="entry name" value="PyrdxlP-dep_de-COase"/>
</dbReference>
<dbReference type="Pfam" id="PF00282">
    <property type="entry name" value="Pyridoxal_deC"/>
    <property type="match status" value="1"/>
</dbReference>
<accession>A0A9D4FQK7</accession>
<dbReference type="InterPro" id="IPR015424">
    <property type="entry name" value="PyrdxlP-dep_Trfase"/>
</dbReference>
<comment type="similarity">
    <text evidence="4">Belongs to the group II decarboxylase family.</text>
</comment>
<dbReference type="GO" id="GO:0016830">
    <property type="term" value="F:carbon-carbon lyase activity"/>
    <property type="evidence" value="ECO:0007669"/>
    <property type="project" value="InterPro"/>
</dbReference>
<evidence type="ECO:0000256" key="3">
    <source>
        <dbReference type="ARBA" id="ARBA00023239"/>
    </source>
</evidence>
<sequence length="93" mass="10647">MIPFCDRGLLQAHSSVERAGLIASIRMRKLPTDEDSSLRGQTLRDAINKDRTQGLFPIFVRECYGHLLLILFVKNISCLQFVYADDSTVFEER</sequence>
<evidence type="ECO:0000256" key="1">
    <source>
        <dbReference type="ARBA" id="ARBA00001933"/>
    </source>
</evidence>
<name>A0A9D4FQK7_DREPO</name>
<evidence type="ECO:0000313" key="5">
    <source>
        <dbReference type="EMBL" id="KAH3802677.1"/>
    </source>
</evidence>
<reference evidence="5" key="2">
    <citation type="submission" date="2020-11" db="EMBL/GenBank/DDBJ databases">
        <authorList>
            <person name="McCartney M.A."/>
            <person name="Auch B."/>
            <person name="Kono T."/>
            <person name="Mallez S."/>
            <person name="Becker A."/>
            <person name="Gohl D.M."/>
            <person name="Silverstein K.A.T."/>
            <person name="Koren S."/>
            <person name="Bechman K.B."/>
            <person name="Herman A."/>
            <person name="Abrahante J.E."/>
            <person name="Garbe J."/>
        </authorList>
    </citation>
    <scope>NUCLEOTIDE SEQUENCE</scope>
    <source>
        <strain evidence="5">Duluth1</strain>
        <tissue evidence="5">Whole animal</tissue>
    </source>
</reference>
<protein>
    <submittedName>
        <fullName evidence="5">Uncharacterized protein</fullName>
    </submittedName>
</protein>
<organism evidence="5 6">
    <name type="scientific">Dreissena polymorpha</name>
    <name type="common">Zebra mussel</name>
    <name type="synonym">Mytilus polymorpha</name>
    <dbReference type="NCBI Taxonomy" id="45954"/>
    <lineage>
        <taxon>Eukaryota</taxon>
        <taxon>Metazoa</taxon>
        <taxon>Spiralia</taxon>
        <taxon>Lophotrochozoa</taxon>
        <taxon>Mollusca</taxon>
        <taxon>Bivalvia</taxon>
        <taxon>Autobranchia</taxon>
        <taxon>Heteroconchia</taxon>
        <taxon>Euheterodonta</taxon>
        <taxon>Imparidentia</taxon>
        <taxon>Neoheterodontei</taxon>
        <taxon>Myida</taxon>
        <taxon>Dreissenoidea</taxon>
        <taxon>Dreissenidae</taxon>
        <taxon>Dreissena</taxon>
    </lineage>
</organism>
<evidence type="ECO:0000256" key="4">
    <source>
        <dbReference type="RuleBase" id="RU000382"/>
    </source>
</evidence>
<dbReference type="EMBL" id="JAIWYP010000007">
    <property type="protein sequence ID" value="KAH3802677.1"/>
    <property type="molecule type" value="Genomic_DNA"/>
</dbReference>
<proteinExistence type="inferred from homology"/>
<keyword evidence="3 4" id="KW-0456">Lyase</keyword>
<reference evidence="5" key="1">
    <citation type="journal article" date="2019" name="bioRxiv">
        <title>The Genome of the Zebra Mussel, Dreissena polymorpha: A Resource for Invasive Species Research.</title>
        <authorList>
            <person name="McCartney M.A."/>
            <person name="Auch B."/>
            <person name="Kono T."/>
            <person name="Mallez S."/>
            <person name="Zhang Y."/>
            <person name="Obille A."/>
            <person name="Becker A."/>
            <person name="Abrahante J.E."/>
            <person name="Garbe J."/>
            <person name="Badalamenti J.P."/>
            <person name="Herman A."/>
            <person name="Mangelson H."/>
            <person name="Liachko I."/>
            <person name="Sullivan S."/>
            <person name="Sone E.D."/>
            <person name="Koren S."/>
            <person name="Silverstein K.A.T."/>
            <person name="Beckman K.B."/>
            <person name="Gohl D.M."/>
        </authorList>
    </citation>
    <scope>NUCLEOTIDE SEQUENCE</scope>
    <source>
        <strain evidence="5">Duluth1</strain>
        <tissue evidence="5">Whole animal</tissue>
    </source>
</reference>
<keyword evidence="6" id="KW-1185">Reference proteome</keyword>
<comment type="cofactor">
    <cofactor evidence="1 4">
        <name>pyridoxal 5'-phosphate</name>
        <dbReference type="ChEBI" id="CHEBI:597326"/>
    </cofactor>
</comment>
<dbReference type="SUPFAM" id="SSF53383">
    <property type="entry name" value="PLP-dependent transferases"/>
    <property type="match status" value="1"/>
</dbReference>